<evidence type="ECO:0000313" key="2">
    <source>
        <dbReference type="EMBL" id="KUG06880.1"/>
    </source>
</evidence>
<dbReference type="Proteomes" id="UP000054223">
    <property type="component" value="Unassembled WGS sequence"/>
</dbReference>
<dbReference type="OrthoDB" id="883351at2"/>
<sequence length="195" mass="21629">MAIAYTEELLAQAEAWASLPLEERRSAAGLLQLAVLYSYITGEPAGSCRQCQYSDYNQVVQAYIRQATRHLHPETMADSNYTLANGYESEQFVHEDYNKVVTADNLTDEDAEFFIGKGFEHAFVKKASAAEATEAESTGETEGEEEEPAKKPTEKERLLATYKQLHGEEADASLTIPQLKEANAAKQADLDAQRD</sequence>
<organism evidence="2 3">
    <name type="scientific">Solirubrum puertoriconensis</name>
    <dbReference type="NCBI Taxonomy" id="1751427"/>
    <lineage>
        <taxon>Bacteria</taxon>
        <taxon>Pseudomonadati</taxon>
        <taxon>Bacteroidota</taxon>
        <taxon>Cytophagia</taxon>
        <taxon>Cytophagales</taxon>
    </lineage>
</organism>
<name>A0A9X0HJ55_SOLP1</name>
<evidence type="ECO:0000256" key="1">
    <source>
        <dbReference type="SAM" id="MobiDB-lite"/>
    </source>
</evidence>
<gene>
    <name evidence="2" type="ORF">ASU33_06025</name>
</gene>
<evidence type="ECO:0000313" key="3">
    <source>
        <dbReference type="Proteomes" id="UP000054223"/>
    </source>
</evidence>
<comment type="caution">
    <text evidence="2">The sequence shown here is derived from an EMBL/GenBank/DDBJ whole genome shotgun (WGS) entry which is preliminary data.</text>
</comment>
<protein>
    <submittedName>
        <fullName evidence="2">Uncharacterized protein</fullName>
    </submittedName>
</protein>
<dbReference type="EMBL" id="LNAL01000008">
    <property type="protein sequence ID" value="KUG06880.1"/>
    <property type="molecule type" value="Genomic_DNA"/>
</dbReference>
<dbReference type="RefSeq" id="WP_059072574.1">
    <property type="nucleotide sequence ID" value="NZ_LNAL01000008.1"/>
</dbReference>
<reference evidence="2 3" key="1">
    <citation type="submission" date="2015-11" db="EMBL/GenBank/DDBJ databases">
        <title>Solirubrum puertoriconensis gen. nov. an environmental bacteria isolated in Puerto Rico.</title>
        <authorList>
            <person name="Cuebas-Irizarry M.F."/>
            <person name="Montalvo-Rodriguez R."/>
        </authorList>
    </citation>
    <scope>NUCLEOTIDE SEQUENCE [LARGE SCALE GENOMIC DNA]</scope>
    <source>
        <strain evidence="2 3">MC1A</strain>
    </source>
</reference>
<proteinExistence type="predicted"/>
<accession>A0A9X0HJ55</accession>
<keyword evidence="3" id="KW-1185">Reference proteome</keyword>
<feature type="compositionally biased region" description="Acidic residues" evidence="1">
    <location>
        <begin position="133"/>
        <end position="147"/>
    </location>
</feature>
<dbReference type="AlphaFoldDB" id="A0A9X0HJ55"/>
<feature type="region of interest" description="Disordered" evidence="1">
    <location>
        <begin position="130"/>
        <end position="195"/>
    </location>
</feature>
<feature type="compositionally biased region" description="Basic and acidic residues" evidence="1">
    <location>
        <begin position="148"/>
        <end position="158"/>
    </location>
</feature>